<feature type="region of interest" description="Disordered" evidence="1">
    <location>
        <begin position="304"/>
        <end position="357"/>
    </location>
</feature>
<dbReference type="Gene3D" id="3.10.20.90">
    <property type="entry name" value="Phosphatidylinositol 3-kinase Catalytic Subunit, Chain A, domain 1"/>
    <property type="match status" value="1"/>
</dbReference>
<sequence length="357" mass="39284">MADDHRTSDPVNGPADDITITITHRNTPHSFTFDSTATISDLSSTIELQLGIPAANQKFLIPKQGLQQPPFKNPSLPLAPLQSTKIQLLAPPPQELASLQAASDLAARRAQARAQAASRTAAKPFPTSRTSTRAREEETYTFLTLRPLPWLPRPDRSLAMLQRLKSDPGIRAAMRTHRFTVDLLTEMEPLSNTASTHEGTSRLLGLNRNKGEVIELRLRTDAHDGYRDYATVRRTLCHELAHNVHGDHDRHFWDLCRRIEREVDAVSAGRTTADDAGYSFAPARGGEEEEEAGEYNVQDHGGWQGGEFVVGGGEGVPSNQGLSRREILARAAEERLRRMNMERPDGGKPDSGPGTPG</sequence>
<accession>A0A3N2Q6U4</accession>
<dbReference type="PROSITE" id="PS51397">
    <property type="entry name" value="WLM"/>
    <property type="match status" value="1"/>
</dbReference>
<dbReference type="STRING" id="1314773.A0A3N2Q6U4"/>
<dbReference type="PANTHER" id="PTHR47795">
    <property type="entry name" value="UBIQUITIN AND WLM DOMAIN-CONTAINING METALLOPROTEASE SPCC1442.07C"/>
    <property type="match status" value="1"/>
</dbReference>
<evidence type="ECO:0000313" key="3">
    <source>
        <dbReference type="EMBL" id="ROT42407.1"/>
    </source>
</evidence>
<dbReference type="GeneID" id="39578678"/>
<gene>
    <name evidence="3" type="ORF">SODALDRAFT_326571</name>
</gene>
<dbReference type="Proteomes" id="UP000272025">
    <property type="component" value="Unassembled WGS sequence"/>
</dbReference>
<feature type="compositionally biased region" description="Basic and acidic residues" evidence="1">
    <location>
        <begin position="323"/>
        <end position="348"/>
    </location>
</feature>
<dbReference type="CDD" id="cd17039">
    <property type="entry name" value="Ubl_ubiquitin_like"/>
    <property type="match status" value="1"/>
</dbReference>
<feature type="compositionally biased region" description="Low complexity" evidence="1">
    <location>
        <begin position="111"/>
        <end position="122"/>
    </location>
</feature>
<dbReference type="RefSeq" id="XP_028470213.1">
    <property type="nucleotide sequence ID" value="XM_028610200.1"/>
</dbReference>
<dbReference type="EMBL" id="ML119051">
    <property type="protein sequence ID" value="ROT42407.1"/>
    <property type="molecule type" value="Genomic_DNA"/>
</dbReference>
<keyword evidence="4" id="KW-1185">Reference proteome</keyword>
<dbReference type="Pfam" id="PF08325">
    <property type="entry name" value="WLM"/>
    <property type="match status" value="1"/>
</dbReference>
<feature type="region of interest" description="Disordered" evidence="1">
    <location>
        <begin position="111"/>
        <end position="138"/>
    </location>
</feature>
<name>A0A3N2Q6U4_SODAK</name>
<evidence type="ECO:0000313" key="4">
    <source>
        <dbReference type="Proteomes" id="UP000272025"/>
    </source>
</evidence>
<dbReference type="InterPro" id="IPR029071">
    <property type="entry name" value="Ubiquitin-like_domsf"/>
</dbReference>
<organism evidence="3 4">
    <name type="scientific">Sodiomyces alkalinus (strain CBS 110278 / VKM F-3762 / F11)</name>
    <name type="common">Alkaliphilic filamentous fungus</name>
    <dbReference type="NCBI Taxonomy" id="1314773"/>
    <lineage>
        <taxon>Eukaryota</taxon>
        <taxon>Fungi</taxon>
        <taxon>Dikarya</taxon>
        <taxon>Ascomycota</taxon>
        <taxon>Pezizomycotina</taxon>
        <taxon>Sordariomycetes</taxon>
        <taxon>Hypocreomycetidae</taxon>
        <taxon>Glomerellales</taxon>
        <taxon>Plectosphaerellaceae</taxon>
        <taxon>Sodiomyces</taxon>
    </lineage>
</organism>
<proteinExistence type="predicted"/>
<evidence type="ECO:0000259" key="2">
    <source>
        <dbReference type="PROSITE" id="PS51397"/>
    </source>
</evidence>
<dbReference type="PANTHER" id="PTHR47795:SF1">
    <property type="entry name" value="DNA-DEPENDENT METALLOPROTEASE WSS1 HOMOLOG 2"/>
    <property type="match status" value="1"/>
</dbReference>
<dbReference type="SUPFAM" id="SSF54236">
    <property type="entry name" value="Ubiquitin-like"/>
    <property type="match status" value="1"/>
</dbReference>
<dbReference type="InterPro" id="IPR013536">
    <property type="entry name" value="WLM_dom"/>
</dbReference>
<feature type="domain" description="WLM" evidence="2">
    <location>
        <begin position="133"/>
        <end position="337"/>
    </location>
</feature>
<dbReference type="OrthoDB" id="49605at2759"/>
<dbReference type="AlphaFoldDB" id="A0A3N2Q6U4"/>
<reference evidence="3 4" key="1">
    <citation type="journal article" date="2018" name="Mol. Ecol.">
        <title>The obligate alkalophilic soda-lake fungus Sodiomyces alkalinus has shifted to a protein diet.</title>
        <authorList>
            <person name="Grum-Grzhimaylo A.A."/>
            <person name="Falkoski D.L."/>
            <person name="van den Heuvel J."/>
            <person name="Valero-Jimenez C.A."/>
            <person name="Min B."/>
            <person name="Choi I.G."/>
            <person name="Lipzen A."/>
            <person name="Daum C.G."/>
            <person name="Aanen D.K."/>
            <person name="Tsang A."/>
            <person name="Henrissat B."/>
            <person name="Bilanenko E.N."/>
            <person name="de Vries R.P."/>
            <person name="van Kan J.A.L."/>
            <person name="Grigoriev I.V."/>
            <person name="Debets A.J.M."/>
        </authorList>
    </citation>
    <scope>NUCLEOTIDE SEQUENCE [LARGE SCALE GENOMIC DNA]</scope>
    <source>
        <strain evidence="3 4">F11</strain>
    </source>
</reference>
<dbReference type="GO" id="GO:0070628">
    <property type="term" value="F:proteasome binding"/>
    <property type="evidence" value="ECO:0007669"/>
    <property type="project" value="TreeGrafter"/>
</dbReference>
<protein>
    <submittedName>
        <fullName evidence="3">WLM-domain-containing protein</fullName>
    </submittedName>
</protein>
<feature type="compositionally biased region" description="Gly residues" evidence="1">
    <location>
        <begin position="304"/>
        <end position="315"/>
    </location>
</feature>
<evidence type="ECO:0000256" key="1">
    <source>
        <dbReference type="SAM" id="MobiDB-lite"/>
    </source>
</evidence>